<dbReference type="Proteomes" id="UP001446871">
    <property type="component" value="Unassembled WGS sequence"/>
</dbReference>
<comment type="caution">
    <text evidence="2">The sequence shown here is derived from an EMBL/GenBank/DDBJ whole genome shotgun (WGS) entry which is preliminary data.</text>
</comment>
<protein>
    <submittedName>
        <fullName evidence="2">Uncharacterized protein</fullName>
    </submittedName>
</protein>
<feature type="compositionally biased region" description="Basic and acidic residues" evidence="1">
    <location>
        <begin position="36"/>
        <end position="65"/>
    </location>
</feature>
<proteinExistence type="predicted"/>
<accession>A0ABR1VAS8</accession>
<dbReference type="EMBL" id="JAQQWM010000004">
    <property type="protein sequence ID" value="KAK8068312.1"/>
    <property type="molecule type" value="Genomic_DNA"/>
</dbReference>
<organism evidence="2 3">
    <name type="scientific">Apiospora saccharicola</name>
    <dbReference type="NCBI Taxonomy" id="335842"/>
    <lineage>
        <taxon>Eukaryota</taxon>
        <taxon>Fungi</taxon>
        <taxon>Dikarya</taxon>
        <taxon>Ascomycota</taxon>
        <taxon>Pezizomycotina</taxon>
        <taxon>Sordariomycetes</taxon>
        <taxon>Xylariomycetidae</taxon>
        <taxon>Amphisphaeriales</taxon>
        <taxon>Apiosporaceae</taxon>
        <taxon>Apiospora</taxon>
    </lineage>
</organism>
<reference evidence="2 3" key="1">
    <citation type="submission" date="2023-01" db="EMBL/GenBank/DDBJ databases">
        <title>Analysis of 21 Apiospora genomes using comparative genomics revels a genus with tremendous synthesis potential of carbohydrate active enzymes and secondary metabolites.</title>
        <authorList>
            <person name="Sorensen T."/>
        </authorList>
    </citation>
    <scope>NUCLEOTIDE SEQUENCE [LARGE SCALE GENOMIC DNA]</scope>
    <source>
        <strain evidence="2 3">CBS 83171</strain>
    </source>
</reference>
<evidence type="ECO:0000313" key="2">
    <source>
        <dbReference type="EMBL" id="KAK8068312.1"/>
    </source>
</evidence>
<evidence type="ECO:0000256" key="1">
    <source>
        <dbReference type="SAM" id="MobiDB-lite"/>
    </source>
</evidence>
<gene>
    <name evidence="2" type="ORF">PG996_007424</name>
</gene>
<feature type="region of interest" description="Disordered" evidence="1">
    <location>
        <begin position="1"/>
        <end position="93"/>
    </location>
</feature>
<sequence length="118" mass="13777">MSSKVTHWLSHDPPYNDRLFDLNSPFAQRKGNGLNEMERDPNWDHEAERDRGGQGKHDVHRDPKQNKPKFGVPKNGLRETGGRKGGNYALNSESGFRSHVIRQSKFKHPVNEWYNWRI</sequence>
<name>A0ABR1VAS8_9PEZI</name>
<keyword evidence="3" id="KW-1185">Reference proteome</keyword>
<evidence type="ECO:0000313" key="3">
    <source>
        <dbReference type="Proteomes" id="UP001446871"/>
    </source>
</evidence>